<dbReference type="PANTHER" id="PTHR36118">
    <property type="entry name" value="ION-TRANSLOCATING OXIDOREDUCTASE COMPLEX SUBUNIT G"/>
    <property type="match status" value="1"/>
</dbReference>
<comment type="cofactor">
    <cofactor evidence="6">
        <name>FMN</name>
        <dbReference type="ChEBI" id="CHEBI:58210"/>
    </cofactor>
</comment>
<evidence type="ECO:0000256" key="3">
    <source>
        <dbReference type="ARBA" id="ARBA00022630"/>
    </source>
</evidence>
<dbReference type="NCBIfam" id="TIGR01947">
    <property type="entry name" value="rnfG"/>
    <property type="match status" value="1"/>
</dbReference>
<evidence type="ECO:0000256" key="5">
    <source>
        <dbReference type="ARBA" id="ARBA00022982"/>
    </source>
</evidence>
<dbReference type="AlphaFoldDB" id="A0A9E2BET7"/>
<keyword evidence="6" id="KW-1003">Cell membrane</keyword>
<name>A0A9E2BET7_PSYF1</name>
<dbReference type="PIRSF" id="PIRSF006091">
    <property type="entry name" value="E_trnsport_RnfG"/>
    <property type="match status" value="1"/>
</dbReference>
<keyword evidence="3 6" id="KW-0285">Flavoprotein</keyword>
<evidence type="ECO:0000256" key="6">
    <source>
        <dbReference type="HAMAP-Rule" id="MF_00479"/>
    </source>
</evidence>
<comment type="similarity">
    <text evidence="6">Belongs to the RnfG family.</text>
</comment>
<protein>
    <recommendedName>
        <fullName evidence="6">Ion-translocating oxidoreductase complex subunit G</fullName>
        <ecNumber evidence="6">7.-.-.-</ecNumber>
    </recommendedName>
    <alternativeName>
        <fullName evidence="6">Rnf electron transport complex subunit G</fullName>
    </alternativeName>
</protein>
<organism evidence="9 10">
    <name type="scientific">Psychracetigena formicireducens</name>
    <dbReference type="NCBI Taxonomy" id="2986056"/>
    <lineage>
        <taxon>Bacteria</taxon>
        <taxon>Bacillati</taxon>
        <taxon>Candidatus Lithacetigenota</taxon>
        <taxon>Candidatus Psychracetigena</taxon>
    </lineage>
</organism>
<comment type="subcellular location">
    <subcellularLocation>
        <location evidence="6">Cell membrane</location>
        <topology evidence="6">Single-pass membrane protein</topology>
    </subcellularLocation>
</comment>
<keyword evidence="6 7" id="KW-0472">Membrane</keyword>
<evidence type="ECO:0000256" key="4">
    <source>
        <dbReference type="ARBA" id="ARBA00022643"/>
    </source>
</evidence>
<reference evidence="9 10" key="1">
    <citation type="journal article" date="2021" name="bioRxiv">
        <title>Unique metabolic strategies in Hadean analogues reveal hints for primordial physiology.</title>
        <authorList>
            <person name="Nobu M.K."/>
            <person name="Nakai R."/>
            <person name="Tamazawa S."/>
            <person name="Mori H."/>
            <person name="Toyoda A."/>
            <person name="Ijiri A."/>
            <person name="Suzuki S."/>
            <person name="Kurokawa K."/>
            <person name="Kamagata Y."/>
            <person name="Tamaki H."/>
        </authorList>
    </citation>
    <scope>NUCLEOTIDE SEQUENCE [LARGE SCALE GENOMIC DNA]</scope>
    <source>
        <strain evidence="9">BS525</strain>
    </source>
</reference>
<keyword evidence="6 7" id="KW-1133">Transmembrane helix</keyword>
<dbReference type="Pfam" id="PF04205">
    <property type="entry name" value="FMN_bind"/>
    <property type="match status" value="1"/>
</dbReference>
<keyword evidence="1 6" id="KW-0813">Transport</keyword>
<feature type="modified residue" description="FMN phosphoryl threonine" evidence="6">
    <location>
        <position position="163"/>
    </location>
</feature>
<keyword evidence="4 6" id="KW-0288">FMN</keyword>
<accession>A0A9E2BET7</accession>
<keyword evidence="6 7" id="KW-0812">Transmembrane</keyword>
<keyword evidence="5 6" id="KW-0249">Electron transport</keyword>
<dbReference type="SMART" id="SM00900">
    <property type="entry name" value="FMN_bind"/>
    <property type="match status" value="1"/>
</dbReference>
<dbReference type="GO" id="GO:0005886">
    <property type="term" value="C:plasma membrane"/>
    <property type="evidence" value="ECO:0007669"/>
    <property type="project" value="UniProtKB-SubCell"/>
</dbReference>
<comment type="caution">
    <text evidence="9">The sequence shown here is derived from an EMBL/GenBank/DDBJ whole genome shotgun (WGS) entry which is preliminary data.</text>
</comment>
<feature type="transmembrane region" description="Helical" evidence="7">
    <location>
        <begin position="6"/>
        <end position="26"/>
    </location>
</feature>
<dbReference type="GO" id="GO:0022900">
    <property type="term" value="P:electron transport chain"/>
    <property type="evidence" value="ECO:0007669"/>
    <property type="project" value="UniProtKB-UniRule"/>
</dbReference>
<dbReference type="HAMAP" id="MF_00479">
    <property type="entry name" value="RsxG_RnfG"/>
    <property type="match status" value="1"/>
</dbReference>
<dbReference type="InterPro" id="IPR007329">
    <property type="entry name" value="FMN-bd"/>
</dbReference>
<keyword evidence="2 6" id="KW-0597">Phosphoprotein</keyword>
<keyword evidence="6" id="KW-1278">Translocase</keyword>
<dbReference type="Proteomes" id="UP000811545">
    <property type="component" value="Unassembled WGS sequence"/>
</dbReference>
<sequence length="188" mass="20400">MNVLRLGFILMLVGAISAGGLAFVYFQTKPIIEQRRVAELKLAILEVLPSTISFQELNNSELKPLDDSAMTITNIYLGFGSEENPVGVAIKGVTEEGYGGPIVILIGISIDNKITGIEIIEHRETPGLGSKIAEAPFIGMFLSKNINDPLTINEDLTAITGATQSSEAVAKLVRKVADYVLRNREAWR</sequence>
<comment type="subunit">
    <text evidence="6">The complex is composed of six subunits: RnfA, RnfB, RnfC, RnfD, RnfE and RnfG.</text>
</comment>
<evidence type="ECO:0000259" key="8">
    <source>
        <dbReference type="SMART" id="SM00900"/>
    </source>
</evidence>
<evidence type="ECO:0000256" key="7">
    <source>
        <dbReference type="SAM" id="Phobius"/>
    </source>
</evidence>
<comment type="function">
    <text evidence="6">Part of a membrane-bound complex that couples electron transfer with translocation of ions across the membrane.</text>
</comment>
<dbReference type="InterPro" id="IPR010209">
    <property type="entry name" value="Ion_transpt_RnfG/RsxG"/>
</dbReference>
<evidence type="ECO:0000256" key="1">
    <source>
        <dbReference type="ARBA" id="ARBA00022448"/>
    </source>
</evidence>
<dbReference type="PANTHER" id="PTHR36118:SF1">
    <property type="entry name" value="ION-TRANSLOCATING OXIDOREDUCTASE COMPLEX SUBUNIT G"/>
    <property type="match status" value="1"/>
</dbReference>
<evidence type="ECO:0000313" key="9">
    <source>
        <dbReference type="EMBL" id="MBT9144290.1"/>
    </source>
</evidence>
<gene>
    <name evidence="9" type="primary">rsxG</name>
    <name evidence="6" type="synonym">rnfG</name>
    <name evidence="9" type="ORF">DDT42_00122</name>
</gene>
<dbReference type="EMBL" id="QLTW01000003">
    <property type="protein sequence ID" value="MBT9144290.1"/>
    <property type="molecule type" value="Genomic_DNA"/>
</dbReference>
<proteinExistence type="inferred from homology"/>
<evidence type="ECO:0000313" key="10">
    <source>
        <dbReference type="Proteomes" id="UP000811545"/>
    </source>
</evidence>
<dbReference type="GO" id="GO:0009055">
    <property type="term" value="F:electron transfer activity"/>
    <property type="evidence" value="ECO:0007669"/>
    <property type="project" value="InterPro"/>
</dbReference>
<dbReference type="GO" id="GO:0010181">
    <property type="term" value="F:FMN binding"/>
    <property type="evidence" value="ECO:0007669"/>
    <property type="project" value="InterPro"/>
</dbReference>
<dbReference type="EC" id="7.-.-.-" evidence="6"/>
<evidence type="ECO:0000256" key="2">
    <source>
        <dbReference type="ARBA" id="ARBA00022553"/>
    </source>
</evidence>
<feature type="domain" description="FMN-binding" evidence="8">
    <location>
        <begin position="97"/>
        <end position="180"/>
    </location>
</feature>